<dbReference type="GO" id="GO:0004519">
    <property type="term" value="F:endonuclease activity"/>
    <property type="evidence" value="ECO:0007669"/>
    <property type="project" value="UniProtKB-KW"/>
</dbReference>
<dbReference type="InterPro" id="IPR003615">
    <property type="entry name" value="HNH_nuc"/>
</dbReference>
<gene>
    <name evidence="1" type="ORF">GRI62_10740</name>
</gene>
<keyword evidence="2" id="KW-1185">Reference proteome</keyword>
<dbReference type="OrthoDB" id="7321232at2"/>
<dbReference type="CDD" id="cd00085">
    <property type="entry name" value="HNHc"/>
    <property type="match status" value="1"/>
</dbReference>
<comment type="caution">
    <text evidence="1">The sequence shown here is derived from an EMBL/GenBank/DDBJ whole genome shotgun (WGS) entry which is preliminary data.</text>
</comment>
<keyword evidence="1" id="KW-0255">Endonuclease</keyword>
<dbReference type="AlphaFoldDB" id="A0A845A568"/>
<dbReference type="EMBL" id="WTYH01000001">
    <property type="protein sequence ID" value="MXO94077.1"/>
    <property type="molecule type" value="Genomic_DNA"/>
</dbReference>
<sequence length="336" mass="37448">MQAFLDVQPTTANHWRSLILFGRNVASYKFALARSLLEMADRRDDFIRLDELAAPFSRHLCEHVAASPKQATSPTSKFLDACRLANAGTLPGDQLRDLTVRLGFTNVIDAFHRLGPADLPIRFFMDERAQSRGIRITDELRGLVQMDVTQELTDETEARWRLVETAWELGVSHPLIEHDAEQGSLAVRRRDRRAAVTSVRAALNGYQKGCCFYCFGKIAIVPGPTLADVDHFLPWSTRAHIGGNVDGVWNLVLSCQACNRGPAGKHDLVPALGILHRLHTRNEFLILSHHPLRETLMMQTGLTSGGRASFLQNAWGEVALQRGARWEPIAVAARAF</sequence>
<accession>A0A845A568</accession>
<organism evidence="1 2">
    <name type="scientific">Aurantiacibacter arachoides</name>
    <dbReference type="NCBI Taxonomy" id="1850444"/>
    <lineage>
        <taxon>Bacteria</taxon>
        <taxon>Pseudomonadati</taxon>
        <taxon>Pseudomonadota</taxon>
        <taxon>Alphaproteobacteria</taxon>
        <taxon>Sphingomonadales</taxon>
        <taxon>Erythrobacteraceae</taxon>
        <taxon>Aurantiacibacter</taxon>
    </lineage>
</organism>
<dbReference type="Gene3D" id="1.10.30.50">
    <property type="match status" value="1"/>
</dbReference>
<keyword evidence="1" id="KW-0378">Hydrolase</keyword>
<dbReference type="Proteomes" id="UP000460626">
    <property type="component" value="Unassembled WGS sequence"/>
</dbReference>
<protein>
    <submittedName>
        <fullName evidence="1">HNH endonuclease</fullName>
    </submittedName>
</protein>
<reference evidence="1 2" key="1">
    <citation type="submission" date="2019-12" db="EMBL/GenBank/DDBJ databases">
        <title>Genomic-based taxomic classification of the family Erythrobacteraceae.</title>
        <authorList>
            <person name="Xu L."/>
        </authorList>
    </citation>
    <scope>NUCLEOTIDE SEQUENCE [LARGE SCALE GENOMIC DNA]</scope>
    <source>
        <strain evidence="1 2">RC4-10-4</strain>
    </source>
</reference>
<proteinExistence type="predicted"/>
<keyword evidence="1" id="KW-0540">Nuclease</keyword>
<evidence type="ECO:0000313" key="1">
    <source>
        <dbReference type="EMBL" id="MXO94077.1"/>
    </source>
</evidence>
<evidence type="ECO:0000313" key="2">
    <source>
        <dbReference type="Proteomes" id="UP000460626"/>
    </source>
</evidence>
<name>A0A845A568_9SPHN</name>